<comment type="similarity">
    <text evidence="2">Belongs to the ABC-4 integral membrane protein family. LolC/E subfamily.</text>
</comment>
<gene>
    <name evidence="10" type="ORF">IAB81_06330</name>
</gene>
<dbReference type="GO" id="GO:0044874">
    <property type="term" value="P:lipoprotein localization to outer membrane"/>
    <property type="evidence" value="ECO:0007669"/>
    <property type="project" value="TreeGrafter"/>
</dbReference>
<dbReference type="Proteomes" id="UP000823604">
    <property type="component" value="Unassembled WGS sequence"/>
</dbReference>
<feature type="transmembrane region" description="Helical" evidence="7">
    <location>
        <begin position="335"/>
        <end position="361"/>
    </location>
</feature>
<name>A0A9D9IKG9_9BACT</name>
<evidence type="ECO:0000259" key="8">
    <source>
        <dbReference type="Pfam" id="PF02687"/>
    </source>
</evidence>
<reference evidence="10" key="1">
    <citation type="submission" date="2020-10" db="EMBL/GenBank/DDBJ databases">
        <authorList>
            <person name="Gilroy R."/>
        </authorList>
    </citation>
    <scope>NUCLEOTIDE SEQUENCE</scope>
    <source>
        <strain evidence="10">B1-8020</strain>
    </source>
</reference>
<evidence type="ECO:0000256" key="3">
    <source>
        <dbReference type="ARBA" id="ARBA00022475"/>
    </source>
</evidence>
<feature type="domain" description="ABC3 transporter permease C-terminal" evidence="8">
    <location>
        <begin position="291"/>
        <end position="412"/>
    </location>
</feature>
<evidence type="ECO:0000313" key="10">
    <source>
        <dbReference type="EMBL" id="MBO8473231.1"/>
    </source>
</evidence>
<dbReference type="InterPro" id="IPR003838">
    <property type="entry name" value="ABC3_permease_C"/>
</dbReference>
<dbReference type="Pfam" id="PF02687">
    <property type="entry name" value="FtsX"/>
    <property type="match status" value="1"/>
</dbReference>
<evidence type="ECO:0000256" key="7">
    <source>
        <dbReference type="SAM" id="Phobius"/>
    </source>
</evidence>
<feature type="transmembrane region" description="Helical" evidence="7">
    <location>
        <begin position="388"/>
        <end position="407"/>
    </location>
</feature>
<evidence type="ECO:0000259" key="9">
    <source>
        <dbReference type="Pfam" id="PF12704"/>
    </source>
</evidence>
<accession>A0A9D9IKG9</accession>
<comment type="caution">
    <text evidence="10">The sequence shown here is derived from an EMBL/GenBank/DDBJ whole genome shotgun (WGS) entry which is preliminary data.</text>
</comment>
<feature type="transmembrane region" description="Helical" evidence="7">
    <location>
        <begin position="21"/>
        <end position="47"/>
    </location>
</feature>
<keyword evidence="6 7" id="KW-0472">Membrane</keyword>
<dbReference type="PANTHER" id="PTHR30489">
    <property type="entry name" value="LIPOPROTEIN-RELEASING SYSTEM TRANSMEMBRANE PROTEIN LOLE"/>
    <property type="match status" value="1"/>
</dbReference>
<dbReference type="AlphaFoldDB" id="A0A9D9IKG9"/>
<dbReference type="InterPro" id="IPR051447">
    <property type="entry name" value="Lipoprotein-release_system"/>
</dbReference>
<sequence length="423" mass="45853">MTRVPLFVAFRYLFARKSHNVINIISAISAVGMTVGTAALILILSIYNGLDSVVRAGMDRTRPDLLVEPSSGKTFGMADSLSRSMASLHGVASVEPVLEETVFIDYGGSQSIARLKGVRSGYFEAVPLEDNLVEGSLDLKKGSLYLGVIGRGLASSLGISPRFVAGIDAYYPKTDRDISLTDPMSSLNTVRFFPSGTVAVNSSFDEQCIIVPYGAAVSLLGLSYDDCSSLEIRFDPSVSGDFDGRAYRRLLSEVRSGVSEIMGPGFDVKDRRQQDETLYRMLSAEKIMIFLILFFVIVVIAFNIFGSLSMLIMEKSDDIGTFSAMGASQAVVKRIFIYEGWLISLLGLVSGLVAGVCLALLQQHFGLIKMPGNYMVTAYPCVLEVQDVLISAVSIAIVGYVVAALPVKRFFHRATFRNPSASI</sequence>
<feature type="domain" description="MacB-like periplasmic core" evidence="9">
    <location>
        <begin position="26"/>
        <end position="157"/>
    </location>
</feature>
<protein>
    <submittedName>
        <fullName evidence="10">ABC transporter permease</fullName>
    </submittedName>
</protein>
<dbReference type="Pfam" id="PF12704">
    <property type="entry name" value="MacB_PCD"/>
    <property type="match status" value="1"/>
</dbReference>
<keyword evidence="5 7" id="KW-1133">Transmembrane helix</keyword>
<evidence type="ECO:0000256" key="5">
    <source>
        <dbReference type="ARBA" id="ARBA00022989"/>
    </source>
</evidence>
<dbReference type="GO" id="GO:0098797">
    <property type="term" value="C:plasma membrane protein complex"/>
    <property type="evidence" value="ECO:0007669"/>
    <property type="project" value="TreeGrafter"/>
</dbReference>
<reference evidence="10" key="2">
    <citation type="journal article" date="2021" name="PeerJ">
        <title>Extensive microbial diversity within the chicken gut microbiome revealed by metagenomics and culture.</title>
        <authorList>
            <person name="Gilroy R."/>
            <person name="Ravi A."/>
            <person name="Getino M."/>
            <person name="Pursley I."/>
            <person name="Horton D.L."/>
            <person name="Alikhan N.F."/>
            <person name="Baker D."/>
            <person name="Gharbi K."/>
            <person name="Hall N."/>
            <person name="Watson M."/>
            <person name="Adriaenssens E.M."/>
            <person name="Foster-Nyarko E."/>
            <person name="Jarju S."/>
            <person name="Secka A."/>
            <person name="Antonio M."/>
            <person name="Oren A."/>
            <person name="Chaudhuri R.R."/>
            <person name="La Ragione R."/>
            <person name="Hildebrand F."/>
            <person name="Pallen M.J."/>
        </authorList>
    </citation>
    <scope>NUCLEOTIDE SEQUENCE</scope>
    <source>
        <strain evidence="10">B1-8020</strain>
    </source>
</reference>
<proteinExistence type="inferred from homology"/>
<organism evidence="10 11">
    <name type="scientific">Candidatus Merdivivens pullicola</name>
    <dbReference type="NCBI Taxonomy" id="2840872"/>
    <lineage>
        <taxon>Bacteria</taxon>
        <taxon>Pseudomonadati</taxon>
        <taxon>Bacteroidota</taxon>
        <taxon>Bacteroidia</taxon>
        <taxon>Bacteroidales</taxon>
        <taxon>Muribaculaceae</taxon>
        <taxon>Muribaculaceae incertae sedis</taxon>
        <taxon>Candidatus Merdivivens</taxon>
    </lineage>
</organism>
<dbReference type="PANTHER" id="PTHR30489:SF0">
    <property type="entry name" value="LIPOPROTEIN-RELEASING SYSTEM TRANSMEMBRANE PROTEIN LOLE"/>
    <property type="match status" value="1"/>
</dbReference>
<evidence type="ECO:0000256" key="1">
    <source>
        <dbReference type="ARBA" id="ARBA00004651"/>
    </source>
</evidence>
<evidence type="ECO:0000256" key="2">
    <source>
        <dbReference type="ARBA" id="ARBA00005236"/>
    </source>
</evidence>
<comment type="subcellular location">
    <subcellularLocation>
        <location evidence="1">Cell membrane</location>
        <topology evidence="1">Multi-pass membrane protein</topology>
    </subcellularLocation>
</comment>
<dbReference type="InterPro" id="IPR025857">
    <property type="entry name" value="MacB_PCD"/>
</dbReference>
<feature type="transmembrane region" description="Helical" evidence="7">
    <location>
        <begin position="287"/>
        <end position="314"/>
    </location>
</feature>
<keyword evidence="4 7" id="KW-0812">Transmembrane</keyword>
<evidence type="ECO:0000256" key="4">
    <source>
        <dbReference type="ARBA" id="ARBA00022692"/>
    </source>
</evidence>
<evidence type="ECO:0000256" key="6">
    <source>
        <dbReference type="ARBA" id="ARBA00023136"/>
    </source>
</evidence>
<dbReference type="EMBL" id="JADIMA010000061">
    <property type="protein sequence ID" value="MBO8473231.1"/>
    <property type="molecule type" value="Genomic_DNA"/>
</dbReference>
<keyword evidence="3" id="KW-1003">Cell membrane</keyword>
<evidence type="ECO:0000313" key="11">
    <source>
        <dbReference type="Proteomes" id="UP000823604"/>
    </source>
</evidence>